<sequence length="249" mass="27351">MAKQKGILPIVGTIGGFNFYYLDGKPVVRVAGGGFNGEAIKTQARMQRVRENGSEFGHCSQVNKVFRQALYPFYAGHKFRAFHSRLMRLFTSLKALDTTSVRGERQVVVGVNTTAGTQLLCDFEYTPDCPLQTVFPVSLSMDWGTYTLTLTPVNASAIRFSPGATHMALQFGVLDFNFNTLDYQMYLADAVMLSKTSHTSTIHLTPNSIPHATATQLAICGVRFYQDVAGELVLLNGRETVGFGVVGFQ</sequence>
<dbReference type="Proteomes" id="UP000319209">
    <property type="component" value="Chromosome"/>
</dbReference>
<accession>A0A516GSD7</accession>
<dbReference type="KEGG" id="fop:FNB79_10805"/>
<evidence type="ECO:0000313" key="2">
    <source>
        <dbReference type="Proteomes" id="UP000319209"/>
    </source>
</evidence>
<dbReference type="AlphaFoldDB" id="A0A516GSD7"/>
<protein>
    <submittedName>
        <fullName evidence="1">Uncharacterized protein</fullName>
    </submittedName>
</protein>
<keyword evidence="2" id="KW-1185">Reference proteome</keyword>
<reference evidence="1 2" key="1">
    <citation type="submission" date="2019-07" db="EMBL/GenBank/DDBJ databases">
        <title>Genome sequencing for Formosa sp. PS13.</title>
        <authorList>
            <person name="Park S.-J."/>
        </authorList>
    </citation>
    <scope>NUCLEOTIDE SEQUENCE [LARGE SCALE GENOMIC DNA]</scope>
    <source>
        <strain evidence="1 2">PS13</strain>
    </source>
</reference>
<evidence type="ECO:0000313" key="1">
    <source>
        <dbReference type="EMBL" id="QDO94431.1"/>
    </source>
</evidence>
<organism evidence="1 2">
    <name type="scientific">Formosa sediminum</name>
    <dbReference type="NCBI Taxonomy" id="2594004"/>
    <lineage>
        <taxon>Bacteria</taxon>
        <taxon>Pseudomonadati</taxon>
        <taxon>Bacteroidota</taxon>
        <taxon>Flavobacteriia</taxon>
        <taxon>Flavobacteriales</taxon>
        <taxon>Flavobacteriaceae</taxon>
        <taxon>Formosa</taxon>
    </lineage>
</organism>
<dbReference type="OrthoDB" id="645138at2"/>
<proteinExistence type="predicted"/>
<dbReference type="RefSeq" id="WP_143381316.1">
    <property type="nucleotide sequence ID" value="NZ_CP041637.1"/>
</dbReference>
<name>A0A516GSD7_9FLAO</name>
<dbReference type="EMBL" id="CP041637">
    <property type="protein sequence ID" value="QDO94431.1"/>
    <property type="molecule type" value="Genomic_DNA"/>
</dbReference>
<gene>
    <name evidence="1" type="ORF">FNB79_10805</name>
</gene>